<dbReference type="PANTHER" id="PTHR44936:SF5">
    <property type="entry name" value="SENSOR HISTIDINE KINASE ENVZ"/>
    <property type="match status" value="1"/>
</dbReference>
<dbReference type="PANTHER" id="PTHR44936">
    <property type="entry name" value="SENSOR PROTEIN CREC"/>
    <property type="match status" value="1"/>
</dbReference>
<keyword evidence="10 18" id="KW-0418">Kinase</keyword>
<dbReference type="Pfam" id="PF00672">
    <property type="entry name" value="HAMP"/>
    <property type="match status" value="1"/>
</dbReference>
<keyword evidence="13" id="KW-0902">Two-component regulatory system</keyword>
<comment type="caution">
    <text evidence="19">The sequence shown here is derived from an EMBL/GenBank/DDBJ whole genome shotgun (WGS) entry which is preliminary data.</text>
</comment>
<keyword evidence="14 15" id="KW-0472">Membrane</keyword>
<dbReference type="SUPFAM" id="SSF55874">
    <property type="entry name" value="ATPase domain of HSP90 chaperone/DNA topoisomerase II/histidine kinase"/>
    <property type="match status" value="1"/>
</dbReference>
<keyword evidence="4" id="KW-1003">Cell membrane</keyword>
<dbReference type="InterPro" id="IPR050980">
    <property type="entry name" value="2C_sensor_his_kinase"/>
</dbReference>
<evidence type="ECO:0000256" key="9">
    <source>
        <dbReference type="ARBA" id="ARBA00022741"/>
    </source>
</evidence>
<keyword evidence="12 15" id="KW-1133">Transmembrane helix</keyword>
<evidence type="ECO:0000259" key="17">
    <source>
        <dbReference type="PROSITE" id="PS50885"/>
    </source>
</evidence>
<keyword evidence="8 15" id="KW-0812">Transmembrane</keyword>
<dbReference type="EMBL" id="VMKJ01000019">
    <property type="protein sequence ID" value="TVO36049.1"/>
    <property type="molecule type" value="Genomic_DNA"/>
</dbReference>
<dbReference type="Pfam" id="PF00512">
    <property type="entry name" value="HisKA"/>
    <property type="match status" value="1"/>
</dbReference>
<proteinExistence type="predicted"/>
<evidence type="ECO:0000256" key="13">
    <source>
        <dbReference type="ARBA" id="ARBA00023012"/>
    </source>
</evidence>
<dbReference type="Gene3D" id="1.10.287.130">
    <property type="match status" value="1"/>
</dbReference>
<dbReference type="InterPro" id="IPR005467">
    <property type="entry name" value="His_kinase_dom"/>
</dbReference>
<reference evidence="21" key="2">
    <citation type="journal article" date="2019" name="Int. J. Syst. Evol. Microbiol.">
        <title>The Global Catalogue of Microorganisms (GCM) 10K type strain sequencing project: providing services to taxonomists for standard genome sequencing and annotation.</title>
        <authorList>
            <consortium name="The Broad Institute Genomics Platform"/>
            <consortium name="The Broad Institute Genome Sequencing Center for Infectious Disease"/>
            <person name="Wu L."/>
            <person name="Ma J."/>
        </authorList>
    </citation>
    <scope>NUCLEOTIDE SEQUENCE [LARGE SCALE GENOMIC DNA]</scope>
    <source>
        <strain evidence="21">NBRC 111146</strain>
    </source>
</reference>
<evidence type="ECO:0000256" key="14">
    <source>
        <dbReference type="ARBA" id="ARBA00023136"/>
    </source>
</evidence>
<reference evidence="18" key="1">
    <citation type="journal article" date="2014" name="Int. J. Syst. Evol. Microbiol.">
        <title>Complete genome of a new Firmicutes species belonging to the dominant human colonic microbiota ('Ruminococcus bicirculans') reveals two chromosomes and a selective capacity to utilize plant glucans.</title>
        <authorList>
            <consortium name="NISC Comparative Sequencing Program"/>
            <person name="Wegmann U."/>
            <person name="Louis P."/>
            <person name="Goesmann A."/>
            <person name="Henrissat B."/>
            <person name="Duncan S.H."/>
            <person name="Flint H.J."/>
        </authorList>
    </citation>
    <scope>NUCLEOTIDE SEQUENCE</scope>
    <source>
        <strain evidence="18">NBRC 111146</strain>
    </source>
</reference>
<dbReference type="GO" id="GO:0005524">
    <property type="term" value="F:ATP binding"/>
    <property type="evidence" value="ECO:0007669"/>
    <property type="project" value="UniProtKB-KW"/>
</dbReference>
<dbReference type="CDD" id="cd06225">
    <property type="entry name" value="HAMP"/>
    <property type="match status" value="1"/>
</dbReference>
<dbReference type="Proteomes" id="UP000319828">
    <property type="component" value="Unassembled WGS sequence"/>
</dbReference>
<dbReference type="CDD" id="cd00075">
    <property type="entry name" value="HATPase"/>
    <property type="match status" value="1"/>
</dbReference>
<dbReference type="InterPro" id="IPR003660">
    <property type="entry name" value="HAMP_dom"/>
</dbReference>
<evidence type="ECO:0000256" key="15">
    <source>
        <dbReference type="SAM" id="Phobius"/>
    </source>
</evidence>
<evidence type="ECO:0000256" key="12">
    <source>
        <dbReference type="ARBA" id="ARBA00022989"/>
    </source>
</evidence>
<evidence type="ECO:0000256" key="1">
    <source>
        <dbReference type="ARBA" id="ARBA00000085"/>
    </source>
</evidence>
<dbReference type="Pfam" id="PF02518">
    <property type="entry name" value="HATPase_c"/>
    <property type="match status" value="1"/>
</dbReference>
<evidence type="ECO:0000259" key="16">
    <source>
        <dbReference type="PROSITE" id="PS50109"/>
    </source>
</evidence>
<accession>A0A557P5Z9</accession>
<name>A0A557P5Z9_9VIBR</name>
<evidence type="ECO:0000313" key="19">
    <source>
        <dbReference type="EMBL" id="TVO36049.1"/>
    </source>
</evidence>
<keyword evidence="21" id="KW-1185">Reference proteome</keyword>
<dbReference type="SMART" id="SM00304">
    <property type="entry name" value="HAMP"/>
    <property type="match status" value="1"/>
</dbReference>
<dbReference type="RefSeq" id="WP_089123246.1">
    <property type="nucleotide sequence ID" value="NZ_BSPV01000009.1"/>
</dbReference>
<dbReference type="SUPFAM" id="SSF47384">
    <property type="entry name" value="Homodimeric domain of signal transducing histidine kinase"/>
    <property type="match status" value="1"/>
</dbReference>
<dbReference type="AlphaFoldDB" id="A0A557P5Z9"/>
<evidence type="ECO:0000313" key="18">
    <source>
        <dbReference type="EMBL" id="GLT15736.1"/>
    </source>
</evidence>
<evidence type="ECO:0000256" key="8">
    <source>
        <dbReference type="ARBA" id="ARBA00022692"/>
    </source>
</evidence>
<dbReference type="OrthoDB" id="9804645at2"/>
<feature type="domain" description="HAMP" evidence="17">
    <location>
        <begin position="222"/>
        <end position="274"/>
    </location>
</feature>
<dbReference type="GO" id="GO:0005886">
    <property type="term" value="C:plasma membrane"/>
    <property type="evidence" value="ECO:0007669"/>
    <property type="project" value="UniProtKB-SubCell"/>
</dbReference>
<gene>
    <name evidence="19" type="ORF">FOF44_10360</name>
    <name evidence="18" type="ORF">GCM10007931_27110</name>
</gene>
<dbReference type="EC" id="2.7.13.3" evidence="3"/>
<dbReference type="InterPro" id="IPR004358">
    <property type="entry name" value="Sig_transdc_His_kin-like_C"/>
</dbReference>
<evidence type="ECO:0000256" key="10">
    <source>
        <dbReference type="ARBA" id="ARBA00022777"/>
    </source>
</evidence>
<dbReference type="PRINTS" id="PR00344">
    <property type="entry name" value="BCTRLSENSOR"/>
</dbReference>
<dbReference type="InterPro" id="IPR003661">
    <property type="entry name" value="HisK_dim/P_dom"/>
</dbReference>
<keyword evidence="11" id="KW-0067">ATP-binding</keyword>
<keyword evidence="6" id="KW-0597">Phosphoprotein</keyword>
<feature type="transmembrane region" description="Helical" evidence="15">
    <location>
        <begin position="203"/>
        <end position="221"/>
    </location>
</feature>
<dbReference type="Gene3D" id="3.30.565.10">
    <property type="entry name" value="Histidine kinase-like ATPase, C-terminal domain"/>
    <property type="match status" value="1"/>
</dbReference>
<organism evidence="19 20">
    <name type="scientific">Vibrio algivorus</name>
    <dbReference type="NCBI Taxonomy" id="1667024"/>
    <lineage>
        <taxon>Bacteria</taxon>
        <taxon>Pseudomonadati</taxon>
        <taxon>Pseudomonadota</taxon>
        <taxon>Gammaproteobacteria</taxon>
        <taxon>Vibrionales</taxon>
        <taxon>Vibrionaceae</taxon>
        <taxon>Vibrio</taxon>
    </lineage>
</organism>
<reference evidence="18" key="4">
    <citation type="submission" date="2023-01" db="EMBL/GenBank/DDBJ databases">
        <title>Draft genome sequence of Vibrio algivorus strain NBRC 111146.</title>
        <authorList>
            <person name="Sun Q."/>
            <person name="Mori K."/>
        </authorList>
    </citation>
    <scope>NUCLEOTIDE SEQUENCE</scope>
    <source>
        <strain evidence="18">NBRC 111146</strain>
    </source>
</reference>
<dbReference type="Proteomes" id="UP001157156">
    <property type="component" value="Unassembled WGS sequence"/>
</dbReference>
<comment type="catalytic activity">
    <reaction evidence="1">
        <text>ATP + protein L-histidine = ADP + protein N-phospho-L-histidine.</text>
        <dbReference type="EC" id="2.7.13.3"/>
    </reaction>
</comment>
<dbReference type="InterPro" id="IPR036097">
    <property type="entry name" value="HisK_dim/P_sf"/>
</dbReference>
<dbReference type="InterPro" id="IPR036890">
    <property type="entry name" value="HATPase_C_sf"/>
</dbReference>
<dbReference type="CDD" id="cd00082">
    <property type="entry name" value="HisKA"/>
    <property type="match status" value="1"/>
</dbReference>
<dbReference type="Gene3D" id="6.10.340.10">
    <property type="match status" value="1"/>
</dbReference>
<evidence type="ECO:0000256" key="6">
    <source>
        <dbReference type="ARBA" id="ARBA00022553"/>
    </source>
</evidence>
<dbReference type="GO" id="GO:0000155">
    <property type="term" value="F:phosphorelay sensor kinase activity"/>
    <property type="evidence" value="ECO:0007669"/>
    <property type="project" value="InterPro"/>
</dbReference>
<evidence type="ECO:0000256" key="3">
    <source>
        <dbReference type="ARBA" id="ARBA00012438"/>
    </source>
</evidence>
<dbReference type="PROSITE" id="PS50109">
    <property type="entry name" value="HIS_KIN"/>
    <property type="match status" value="1"/>
</dbReference>
<dbReference type="InterPro" id="IPR003594">
    <property type="entry name" value="HATPase_dom"/>
</dbReference>
<keyword evidence="9" id="KW-0547">Nucleotide-binding</keyword>
<reference evidence="19 20" key="3">
    <citation type="submission" date="2019-07" db="EMBL/GenBank/DDBJ databases">
        <title>The draft genome sequence of Vibrio algivorus M1486.</title>
        <authorList>
            <person name="Meng X."/>
        </authorList>
    </citation>
    <scope>NUCLEOTIDE SEQUENCE [LARGE SCALE GENOMIC DNA]</scope>
    <source>
        <strain evidence="19 20">M1486</strain>
    </source>
</reference>
<protein>
    <recommendedName>
        <fullName evidence="3">histidine kinase</fullName>
        <ecNumber evidence="3">2.7.13.3</ecNumber>
    </recommendedName>
</protein>
<evidence type="ECO:0000313" key="21">
    <source>
        <dbReference type="Proteomes" id="UP001157156"/>
    </source>
</evidence>
<evidence type="ECO:0000256" key="5">
    <source>
        <dbReference type="ARBA" id="ARBA00022519"/>
    </source>
</evidence>
<comment type="subcellular location">
    <subcellularLocation>
        <location evidence="2">Cell inner membrane</location>
        <topology evidence="2">Multi-pass membrane protein</topology>
    </subcellularLocation>
</comment>
<dbReference type="EMBL" id="BSPV01000009">
    <property type="protein sequence ID" value="GLT15736.1"/>
    <property type="molecule type" value="Genomic_DNA"/>
</dbReference>
<feature type="domain" description="Histidine kinase" evidence="16">
    <location>
        <begin position="282"/>
        <end position="477"/>
    </location>
</feature>
<evidence type="ECO:0000256" key="11">
    <source>
        <dbReference type="ARBA" id="ARBA00022840"/>
    </source>
</evidence>
<evidence type="ECO:0000256" key="2">
    <source>
        <dbReference type="ARBA" id="ARBA00004429"/>
    </source>
</evidence>
<evidence type="ECO:0000256" key="4">
    <source>
        <dbReference type="ARBA" id="ARBA00022475"/>
    </source>
</evidence>
<evidence type="ECO:0000256" key="7">
    <source>
        <dbReference type="ARBA" id="ARBA00022679"/>
    </source>
</evidence>
<sequence>MRYFWKSQSLVARTLMLTLLTVVIAQGISTAIWYTNSRQQEEAGIKTTTVSMASLFASTVSYFQALPVNYRHVIMEQLRKMGGTRFFVSFNHEYLDIQPIADSRLKQVAIDSMASALGDKLNNVRSIHVEFSKPEQLKILKNDIYLSDLPKSWAHYTLTLEPLDPPIMVVQIELESDEWIYIAALLPPPYNTLEDTILPSSQWLYLFLSTALLLLFSYFMIRRQVRPLRNLARAANQMSIDGEQSPLPEEGANEVVTATLAFNRMQQRIRHYVMDREQLFSAISHDLKTPITRLRLRAELLENDVKRDKFNQDLDELEMMVKGALQCVHDTELHENSNLVYLNELLFAAAETYNVHQTKVTLPNESIAPVLGKPLALKRVMTNLVDNGVKYGNSLNITCRQTQDHVELNFVDQGSGIPEAQLESVFEPYVRLAKDKDGHGLGLGICRNILHAHGGTIHIRNAPNAGLHVQVILPFNTQVPQ</sequence>
<dbReference type="SMART" id="SM00387">
    <property type="entry name" value="HATPase_c"/>
    <property type="match status" value="1"/>
</dbReference>
<keyword evidence="5" id="KW-0997">Cell inner membrane</keyword>
<dbReference type="PROSITE" id="PS50885">
    <property type="entry name" value="HAMP"/>
    <property type="match status" value="1"/>
</dbReference>
<evidence type="ECO:0000313" key="20">
    <source>
        <dbReference type="Proteomes" id="UP000319828"/>
    </source>
</evidence>
<keyword evidence="7" id="KW-0808">Transferase</keyword>